<dbReference type="InterPro" id="IPR003797">
    <property type="entry name" value="DegV"/>
</dbReference>
<dbReference type="PANTHER" id="PTHR33434">
    <property type="entry name" value="DEGV DOMAIN-CONTAINING PROTEIN DR_1986-RELATED"/>
    <property type="match status" value="1"/>
</dbReference>
<dbReference type="SUPFAM" id="SSF82549">
    <property type="entry name" value="DAK1/DegV-like"/>
    <property type="match status" value="1"/>
</dbReference>
<comment type="caution">
    <text evidence="3">The sequence shown here is derived from an EMBL/GenBank/DDBJ whole genome shotgun (WGS) entry which is preliminary data.</text>
</comment>
<dbReference type="Gene3D" id="3.30.1180.10">
    <property type="match status" value="1"/>
</dbReference>
<dbReference type="Proteomes" id="UP000597989">
    <property type="component" value="Unassembled WGS sequence"/>
</dbReference>
<reference evidence="3" key="4">
    <citation type="submission" date="2020-09" db="EMBL/GenBank/DDBJ databases">
        <authorList>
            <person name="Sun Q."/>
            <person name="Zhou Y."/>
        </authorList>
    </citation>
    <scope>NUCLEOTIDE SEQUENCE</scope>
    <source>
        <strain evidence="3">CGMCC 4.7206</strain>
    </source>
</reference>
<evidence type="ECO:0000313" key="4">
    <source>
        <dbReference type="Proteomes" id="UP000597989"/>
    </source>
</evidence>
<evidence type="ECO:0000256" key="1">
    <source>
        <dbReference type="ARBA" id="ARBA00023121"/>
    </source>
</evidence>
<dbReference type="AlphaFoldDB" id="A0A917JJN8"/>
<dbReference type="EMBL" id="BMMT01000002">
    <property type="protein sequence ID" value="GGI72986.1"/>
    <property type="molecule type" value="Genomic_DNA"/>
</dbReference>
<keyword evidence="1" id="KW-0446">Lipid-binding</keyword>
<sequence>MRQRVAIVTDSTASIPLDIAEQLGISIVQLELAVGDEHNDERRVPHAQLAQALREGIPVTTSEPPPPAFFWTYSDVAANGAEAIVSIHISEGLSRTCQSARIAAAEIGIPVYVVDSRLVGLGLGLPVVAAAEAAAAGATPQGVMGVLDRRLRSTTQLLYVDTLEYLHRGGRIGRAQAWLGQALSIKPVLVLKEGIIDQLTKALGSDRALKKAVTNAVQRAGGGPVDIGVEHFEYGDRARQVLDDLRSQLPQVRRTTLEETSAVLGAHAGPGALGITISPV</sequence>
<accession>A0A917JJN8</accession>
<dbReference type="EMBL" id="BAAAHC010000017">
    <property type="protein sequence ID" value="GAA0533904.1"/>
    <property type="molecule type" value="Genomic_DNA"/>
</dbReference>
<reference evidence="2" key="5">
    <citation type="submission" date="2023-12" db="EMBL/GenBank/DDBJ databases">
        <authorList>
            <person name="Sun Q."/>
            <person name="Inoue M."/>
        </authorList>
    </citation>
    <scope>NUCLEOTIDE SEQUENCE</scope>
    <source>
        <strain evidence="2">JCM 10664</strain>
    </source>
</reference>
<dbReference type="RefSeq" id="WP_188985460.1">
    <property type="nucleotide sequence ID" value="NZ_BAAAHC010000017.1"/>
</dbReference>
<dbReference type="PANTHER" id="PTHR33434:SF2">
    <property type="entry name" value="FATTY ACID-BINDING PROTEIN TM_1468"/>
    <property type="match status" value="1"/>
</dbReference>
<protein>
    <submittedName>
        <fullName evidence="2">DegV family protein</fullName>
    </submittedName>
</protein>
<reference evidence="2" key="1">
    <citation type="journal article" date="2014" name="Int. J. Syst. Evol. Microbiol.">
        <title>Complete genome of a new Firmicutes species belonging to the dominant human colonic microbiota ('Ruminococcus bicirculans') reveals two chromosomes and a selective capacity to utilize plant glucans.</title>
        <authorList>
            <consortium name="NISC Comparative Sequencing Program"/>
            <person name="Wegmann U."/>
            <person name="Louis P."/>
            <person name="Goesmann A."/>
            <person name="Henrissat B."/>
            <person name="Duncan S.H."/>
            <person name="Flint H.J."/>
        </authorList>
    </citation>
    <scope>NUCLEOTIDE SEQUENCE</scope>
    <source>
        <strain evidence="2">JCM 10664</strain>
    </source>
</reference>
<dbReference type="Pfam" id="PF02645">
    <property type="entry name" value="DegV"/>
    <property type="match status" value="1"/>
</dbReference>
<evidence type="ECO:0000313" key="3">
    <source>
        <dbReference type="EMBL" id="GGI72986.1"/>
    </source>
</evidence>
<dbReference type="PROSITE" id="PS51482">
    <property type="entry name" value="DEGV"/>
    <property type="match status" value="1"/>
</dbReference>
<keyword evidence="5" id="KW-1185">Reference proteome</keyword>
<dbReference type="GO" id="GO:0008289">
    <property type="term" value="F:lipid binding"/>
    <property type="evidence" value="ECO:0007669"/>
    <property type="project" value="UniProtKB-KW"/>
</dbReference>
<organism evidence="3 4">
    <name type="scientific">Saccharopolyspora thermophila</name>
    <dbReference type="NCBI Taxonomy" id="89367"/>
    <lineage>
        <taxon>Bacteria</taxon>
        <taxon>Bacillati</taxon>
        <taxon>Actinomycetota</taxon>
        <taxon>Actinomycetes</taxon>
        <taxon>Pseudonocardiales</taxon>
        <taxon>Pseudonocardiaceae</taxon>
        <taxon>Saccharopolyspora</taxon>
    </lineage>
</organism>
<evidence type="ECO:0000313" key="2">
    <source>
        <dbReference type="EMBL" id="GAA0533904.1"/>
    </source>
</evidence>
<dbReference type="NCBIfam" id="TIGR00762">
    <property type="entry name" value="DegV"/>
    <property type="match status" value="1"/>
</dbReference>
<dbReference type="InterPro" id="IPR050270">
    <property type="entry name" value="DegV_domain_contain"/>
</dbReference>
<dbReference type="Gene3D" id="3.40.50.10170">
    <property type="match status" value="1"/>
</dbReference>
<proteinExistence type="predicted"/>
<dbReference type="Proteomes" id="UP001500220">
    <property type="component" value="Unassembled WGS sequence"/>
</dbReference>
<reference evidence="3 4" key="2">
    <citation type="journal article" date="2014" name="Int. J. Syst. Evol. Microbiol.">
        <title>Complete genome sequence of Corynebacterium casei LMG S-19264T (=DSM 44701T), isolated from a smear-ripened cheese.</title>
        <authorList>
            <consortium name="US DOE Joint Genome Institute (JGI-PGF)"/>
            <person name="Walter F."/>
            <person name="Albersmeier A."/>
            <person name="Kalinowski J."/>
            <person name="Ruckert C."/>
        </authorList>
    </citation>
    <scope>NUCLEOTIDE SEQUENCE [LARGE SCALE GENOMIC DNA]</scope>
    <source>
        <strain evidence="3 4">CGMCC 4.7206</strain>
    </source>
</reference>
<gene>
    <name evidence="2" type="ORF">GCM10009545_40590</name>
    <name evidence="3" type="ORF">GCM10011581_07410</name>
</gene>
<name>A0A917JJN8_9PSEU</name>
<dbReference type="InterPro" id="IPR043168">
    <property type="entry name" value="DegV_C"/>
</dbReference>
<evidence type="ECO:0000313" key="5">
    <source>
        <dbReference type="Proteomes" id="UP001500220"/>
    </source>
</evidence>
<reference evidence="5" key="3">
    <citation type="journal article" date="2019" name="Int. J. Syst. Evol. Microbiol.">
        <title>The Global Catalogue of Microorganisms (GCM) 10K type strain sequencing project: providing services to taxonomists for standard genome sequencing and annotation.</title>
        <authorList>
            <consortium name="The Broad Institute Genomics Platform"/>
            <consortium name="The Broad Institute Genome Sequencing Center for Infectious Disease"/>
            <person name="Wu L."/>
            <person name="Ma J."/>
        </authorList>
    </citation>
    <scope>NUCLEOTIDE SEQUENCE [LARGE SCALE GENOMIC DNA]</scope>
    <source>
        <strain evidence="5">JCM 10664</strain>
    </source>
</reference>